<name>A0A5B8XF47_9RICK</name>
<gene>
    <name evidence="2" type="ORF">Deia_00818</name>
</gene>
<reference evidence="2 3" key="1">
    <citation type="journal article" date="2019" name="ISME J.">
        <title>Deianiraea, an extracellular bacterium associated with the ciliate Paramecium, suggests an alternative scenario for the evolution of Rickettsiales.</title>
        <authorList>
            <person name="Castelli M."/>
            <person name="Sabaneyeva E."/>
            <person name="Lanzoni O."/>
            <person name="Lebedeva N."/>
            <person name="Floriano A.M."/>
            <person name="Gaiarsa S."/>
            <person name="Benken K."/>
            <person name="Modeo L."/>
            <person name="Bandi C."/>
            <person name="Potekhin A."/>
            <person name="Sassera D."/>
            <person name="Petroni G."/>
        </authorList>
    </citation>
    <scope>NUCLEOTIDE SEQUENCE [LARGE SCALE GENOMIC DNA]</scope>
    <source>
        <strain evidence="2">CyL4-1</strain>
    </source>
</reference>
<protein>
    <submittedName>
        <fullName evidence="2">Uncharacterized protein</fullName>
    </submittedName>
</protein>
<evidence type="ECO:0000313" key="3">
    <source>
        <dbReference type="Proteomes" id="UP000321934"/>
    </source>
</evidence>
<feature type="transmembrane region" description="Helical" evidence="1">
    <location>
        <begin position="23"/>
        <end position="48"/>
    </location>
</feature>
<keyword evidence="1" id="KW-0812">Transmembrane</keyword>
<proteinExistence type="predicted"/>
<sequence length="320" mass="34283">MLGCVRYFIFTVKIHRFRKKKNGMYNLVQILIVLIITTLIVIMGAGALDYAFREYDVHVTVKQKNQLSESIITFKNSTGYWPGDVPANQLLGSMNTDEVNGLIAVLSGCTTPTCLAIGTNGLNMGTNTVSPLKVQLGFVELALGGFIEPMNIPQYAYTADIDLATNYSWLVHYYMVDKSASVFFLLDDTTNNYFIQSSVYDTSIVSNWSSAPRIIIAKAGLTTSLTGGIGVNGFLGGISANKAAAIDSKIDDGLPGSGNTVSDNVEALGGMGCTTVTYTTQPTATVQAAGRSAIASADYKNSNSTNDKQKCIMSMMVVTS</sequence>
<keyword evidence="3" id="KW-1185">Reference proteome</keyword>
<keyword evidence="1" id="KW-1133">Transmembrane helix</keyword>
<evidence type="ECO:0000256" key="1">
    <source>
        <dbReference type="SAM" id="Phobius"/>
    </source>
</evidence>
<accession>A0A5B8XF47</accession>
<dbReference type="AlphaFoldDB" id="A0A5B8XF47"/>
<dbReference type="RefSeq" id="WP_161982857.1">
    <property type="nucleotide sequence ID" value="NZ_CP029077.1"/>
</dbReference>
<organism evidence="2 3">
    <name type="scientific">Candidatus Deianiraea vastatrix</name>
    <dbReference type="NCBI Taxonomy" id="2163644"/>
    <lineage>
        <taxon>Bacteria</taxon>
        <taxon>Pseudomonadati</taxon>
        <taxon>Pseudomonadota</taxon>
        <taxon>Alphaproteobacteria</taxon>
        <taxon>Rickettsiales</taxon>
        <taxon>Candidatus Deianiraeaceae</taxon>
        <taxon>Candidatus Deianiraea</taxon>
    </lineage>
</organism>
<keyword evidence="1" id="KW-0472">Membrane</keyword>
<dbReference type="Proteomes" id="UP000321934">
    <property type="component" value="Chromosome"/>
</dbReference>
<evidence type="ECO:0000313" key="2">
    <source>
        <dbReference type="EMBL" id="QED23606.1"/>
    </source>
</evidence>
<dbReference type="EMBL" id="CP029077">
    <property type="protein sequence ID" value="QED23606.1"/>
    <property type="molecule type" value="Genomic_DNA"/>
</dbReference>